<evidence type="ECO:0000256" key="1">
    <source>
        <dbReference type="SAM" id="MobiDB-lite"/>
    </source>
</evidence>
<reference evidence="2" key="1">
    <citation type="submission" date="2021-02" db="EMBL/GenBank/DDBJ databases">
        <authorList>
            <person name="Nowell W R."/>
        </authorList>
    </citation>
    <scope>NUCLEOTIDE SEQUENCE</scope>
</reference>
<evidence type="ECO:0000313" key="3">
    <source>
        <dbReference type="Proteomes" id="UP000663860"/>
    </source>
</evidence>
<dbReference type="EMBL" id="CAJNOE010006419">
    <property type="protein sequence ID" value="CAF1523645.1"/>
    <property type="molecule type" value="Genomic_DNA"/>
</dbReference>
<comment type="caution">
    <text evidence="2">The sequence shown here is derived from an EMBL/GenBank/DDBJ whole genome shotgun (WGS) entry which is preliminary data.</text>
</comment>
<feature type="region of interest" description="Disordered" evidence="1">
    <location>
        <begin position="32"/>
        <end position="68"/>
    </location>
</feature>
<sequence>MYDSYPINITKLYDQQRAVIPIDNSTYEDLFSDISMPQNPEPPPQQILSPSLPILSPPQSTNITPITN</sequence>
<proteinExistence type="predicted"/>
<accession>A0A815UT71</accession>
<evidence type="ECO:0000313" key="2">
    <source>
        <dbReference type="EMBL" id="CAF1523645.1"/>
    </source>
</evidence>
<dbReference type="AlphaFoldDB" id="A0A815UT71"/>
<name>A0A815UT71_9BILA</name>
<feature type="compositionally biased region" description="Low complexity" evidence="1">
    <location>
        <begin position="46"/>
        <end position="60"/>
    </location>
</feature>
<gene>
    <name evidence="2" type="ORF">IZO911_LOCUS45917</name>
</gene>
<dbReference type="Proteomes" id="UP000663860">
    <property type="component" value="Unassembled WGS sequence"/>
</dbReference>
<feature type="non-terminal residue" evidence="2">
    <location>
        <position position="1"/>
    </location>
</feature>
<organism evidence="2 3">
    <name type="scientific">Adineta steineri</name>
    <dbReference type="NCBI Taxonomy" id="433720"/>
    <lineage>
        <taxon>Eukaryota</taxon>
        <taxon>Metazoa</taxon>
        <taxon>Spiralia</taxon>
        <taxon>Gnathifera</taxon>
        <taxon>Rotifera</taxon>
        <taxon>Eurotatoria</taxon>
        <taxon>Bdelloidea</taxon>
        <taxon>Adinetida</taxon>
        <taxon>Adinetidae</taxon>
        <taxon>Adineta</taxon>
    </lineage>
</organism>
<protein>
    <submittedName>
        <fullName evidence="2">Uncharacterized protein</fullName>
    </submittedName>
</protein>